<dbReference type="EMBL" id="MZMT01000017">
    <property type="protein sequence ID" value="PIO45579.1"/>
    <property type="molecule type" value="Genomic_DNA"/>
</dbReference>
<evidence type="ECO:0000313" key="3">
    <source>
        <dbReference type="Proteomes" id="UP000232163"/>
    </source>
</evidence>
<dbReference type="AlphaFoldDB" id="A0A2N9W1G1"/>
<dbReference type="SUPFAM" id="SSF52266">
    <property type="entry name" value="SGNH hydrolase"/>
    <property type="match status" value="1"/>
</dbReference>
<dbReference type="GO" id="GO:0016788">
    <property type="term" value="F:hydrolase activity, acting on ester bonds"/>
    <property type="evidence" value="ECO:0007669"/>
    <property type="project" value="UniProtKB-ARBA"/>
</dbReference>
<evidence type="ECO:0000259" key="1">
    <source>
        <dbReference type="Pfam" id="PF13472"/>
    </source>
</evidence>
<dbReference type="InterPro" id="IPR036514">
    <property type="entry name" value="SGNH_hydro_sf"/>
</dbReference>
<dbReference type="KEGG" id="pht:BLM14_08415"/>
<keyword evidence="3" id="KW-1185">Reference proteome</keyword>
<organism evidence="2 3">
    <name type="scientific">Phyllobacterium zundukense</name>
    <dbReference type="NCBI Taxonomy" id="1867719"/>
    <lineage>
        <taxon>Bacteria</taxon>
        <taxon>Pseudomonadati</taxon>
        <taxon>Pseudomonadota</taxon>
        <taxon>Alphaproteobacteria</taxon>
        <taxon>Hyphomicrobiales</taxon>
        <taxon>Phyllobacteriaceae</taxon>
        <taxon>Phyllobacterium</taxon>
    </lineage>
</organism>
<evidence type="ECO:0000313" key="2">
    <source>
        <dbReference type="EMBL" id="PIO45579.1"/>
    </source>
</evidence>
<dbReference type="Gene3D" id="3.40.50.1110">
    <property type="entry name" value="SGNH hydrolase"/>
    <property type="match status" value="1"/>
</dbReference>
<protein>
    <submittedName>
        <fullName evidence="2">Arylesterase</fullName>
    </submittedName>
</protein>
<gene>
    <name evidence="2" type="ORF">B5P45_06110</name>
</gene>
<reference evidence="2 3" key="1">
    <citation type="journal article" date="2017" name="Int J Environ Stud">
        <title>Does the Miocene-Pliocene relict legume Oxytropis triphylla form nitrogen-fixing nodules with a combination of bacterial strains?</title>
        <authorList>
            <person name="Safronova V."/>
            <person name="Belimov A."/>
            <person name="Sazanova A."/>
            <person name="Kuznetsova I."/>
            <person name="Popova J."/>
            <person name="Andronov E."/>
            <person name="Verkhozina A."/>
            <person name="Tikhonovich I."/>
        </authorList>
    </citation>
    <scope>NUCLEOTIDE SEQUENCE [LARGE SCALE GENOMIC DNA]</scope>
    <source>
        <strain evidence="2 3">Tri-38</strain>
    </source>
</reference>
<dbReference type="Pfam" id="PF13472">
    <property type="entry name" value="Lipase_GDSL_2"/>
    <property type="match status" value="1"/>
</dbReference>
<comment type="caution">
    <text evidence="2">The sequence shown here is derived from an EMBL/GenBank/DDBJ whole genome shotgun (WGS) entry which is preliminary data.</text>
</comment>
<dbReference type="Proteomes" id="UP000232163">
    <property type="component" value="Unassembled WGS sequence"/>
</dbReference>
<proteinExistence type="predicted"/>
<sequence>MKTVLCYGDSLTWGYIPDGSGRHAFRDRWPQVLQAELGNGVHVIADGLNGRTTAYDDHLSGFERNAAKTLTTALGTHFPLDLVIIMLGTNDMKHVLCGNALGAKRGMQRLIEIVRTSPYQFGAEAPRVLIMSPPPLGKAGGEEFRLIFEDGIEQSHLLAGFYKNAASLAGCTFFDAGSVAATSSVDGVHLDADNTRAIGKAVAPIVRDILDL</sequence>
<dbReference type="RefSeq" id="WP_099998977.1">
    <property type="nucleotide sequence ID" value="NZ_CP017940.1"/>
</dbReference>
<dbReference type="CDD" id="cd01839">
    <property type="entry name" value="SGNH_arylesterase_like"/>
    <property type="match status" value="1"/>
</dbReference>
<accession>A0A2N9W1G1</accession>
<feature type="domain" description="SGNH hydrolase-type esterase" evidence="1">
    <location>
        <begin position="6"/>
        <end position="189"/>
    </location>
</feature>
<dbReference type="OrthoDB" id="164654at2"/>
<dbReference type="InterPro" id="IPR013830">
    <property type="entry name" value="SGNH_hydro"/>
</dbReference>
<name>A0A2N9W1G1_9HYPH</name>